<comment type="caution">
    <text evidence="1">The sequence shown here is derived from an EMBL/GenBank/DDBJ whole genome shotgun (WGS) entry which is preliminary data.</text>
</comment>
<dbReference type="PATRIC" id="fig|1423774.3.peg.2440"/>
<sequence length="522" mass="60094">MEFLENLKKNNQFPIIFIGSGITQRYFSNAPTWDALLKKIWDESDVKQTYYSRYHELETKFGENTFKIYTTLADELEKQFDSSFYAEKVKLKELTPEMAHSIKISPFKTRIAEIFSELLLNPNTKKELKSFKSMLSKARLIVTTNYDDFIEKQLNNAIKVRVGNQGLFEPAGDLNELYKIHGSIKNPNSIIITSNDYETLERTSAIVNAKILSLLTESPILFIGYSLTDKNIQSLLTDLANNMPFKIEEAAKRIGVVKYESEKNDITETMMDTEFGVHYTQLSTDNYEKIFTTISKINQGFPPSEISKYQSAIKKIIEVKGERGELKQVLTSFVDLENLPHELENKNLVVALGDNRYLYRFPDYVDYVKSYFLGENPMPTEIALKFITSMSVQSPLPISKFVNKPISLNEKDKNKINNRLKKFDLMSKIKTTVNVPKASKNVLEEYSDKTPVEILSLNDDIKANVKLAYFIKNIEKIGSTDFKSLIEYILKNKDDGFIKKTNARKLFMVYSLFTEPIVKKID</sequence>
<organism evidence="1 2">
    <name type="scientific">Companilactobacillus nantensis DSM 16982</name>
    <dbReference type="NCBI Taxonomy" id="1423774"/>
    <lineage>
        <taxon>Bacteria</taxon>
        <taxon>Bacillati</taxon>
        <taxon>Bacillota</taxon>
        <taxon>Bacilli</taxon>
        <taxon>Lactobacillales</taxon>
        <taxon>Lactobacillaceae</taxon>
        <taxon>Companilactobacillus</taxon>
    </lineage>
</organism>
<evidence type="ECO:0000313" key="1">
    <source>
        <dbReference type="EMBL" id="KRM17829.1"/>
    </source>
</evidence>
<dbReference type="AlphaFoldDB" id="A0A0R1WK71"/>
<keyword evidence="2" id="KW-1185">Reference proteome</keyword>
<dbReference type="EMBL" id="AZFV01000006">
    <property type="protein sequence ID" value="KRM17829.1"/>
    <property type="molecule type" value="Genomic_DNA"/>
</dbReference>
<gene>
    <name evidence="1" type="ORF">FD31_GL002349</name>
</gene>
<name>A0A0R1WK71_9LACO</name>
<dbReference type="Proteomes" id="UP000051302">
    <property type="component" value="Unassembled WGS sequence"/>
</dbReference>
<protein>
    <recommendedName>
        <fullName evidence="3">SIR2-like domain-containing protein</fullName>
    </recommendedName>
</protein>
<evidence type="ECO:0008006" key="3">
    <source>
        <dbReference type="Google" id="ProtNLM"/>
    </source>
</evidence>
<reference evidence="1 2" key="1">
    <citation type="journal article" date="2015" name="Genome Announc.">
        <title>Expanding the biotechnology potential of lactobacilli through comparative genomics of 213 strains and associated genera.</title>
        <authorList>
            <person name="Sun Z."/>
            <person name="Harris H.M."/>
            <person name="McCann A."/>
            <person name="Guo C."/>
            <person name="Argimon S."/>
            <person name="Zhang W."/>
            <person name="Yang X."/>
            <person name="Jeffery I.B."/>
            <person name="Cooney J.C."/>
            <person name="Kagawa T.F."/>
            <person name="Liu W."/>
            <person name="Song Y."/>
            <person name="Salvetti E."/>
            <person name="Wrobel A."/>
            <person name="Rasinkangas P."/>
            <person name="Parkhill J."/>
            <person name="Rea M.C."/>
            <person name="O'Sullivan O."/>
            <person name="Ritari J."/>
            <person name="Douillard F.P."/>
            <person name="Paul Ross R."/>
            <person name="Yang R."/>
            <person name="Briner A.E."/>
            <person name="Felis G.E."/>
            <person name="de Vos W.M."/>
            <person name="Barrangou R."/>
            <person name="Klaenhammer T.R."/>
            <person name="Caufield P.W."/>
            <person name="Cui Y."/>
            <person name="Zhang H."/>
            <person name="O'Toole P.W."/>
        </authorList>
    </citation>
    <scope>NUCLEOTIDE SEQUENCE [LARGE SCALE GENOMIC DNA]</scope>
    <source>
        <strain evidence="1 2">DSM 16982</strain>
    </source>
</reference>
<dbReference type="Pfam" id="PF13289">
    <property type="entry name" value="SIR2_2"/>
    <property type="match status" value="1"/>
</dbReference>
<evidence type="ECO:0000313" key="2">
    <source>
        <dbReference type="Proteomes" id="UP000051302"/>
    </source>
</evidence>
<dbReference type="RefSeq" id="WP_057891455.1">
    <property type="nucleotide sequence ID" value="NZ_AZFV01000006.1"/>
</dbReference>
<proteinExistence type="predicted"/>
<dbReference type="PIRSF" id="PIRSF014677">
    <property type="entry name" value="UCP014677"/>
    <property type="match status" value="1"/>
</dbReference>
<dbReference type="InterPro" id="IPR011202">
    <property type="entry name" value="UCP014677"/>
</dbReference>
<accession>A0A0R1WK71</accession>
<dbReference type="STRING" id="1423774.FD31_GL002349"/>